<keyword evidence="1" id="KW-0479">Metal-binding</keyword>
<dbReference type="OrthoDB" id="9762324at2"/>
<protein>
    <submittedName>
        <fullName evidence="4">Sulfatase-like hydrolase/transferase</fullName>
    </submittedName>
</protein>
<comment type="caution">
    <text evidence="4">The sequence shown here is derived from an EMBL/GenBank/DDBJ whole genome shotgun (WGS) entry which is preliminary data.</text>
</comment>
<reference evidence="4 5" key="1">
    <citation type="submission" date="2019-07" db="EMBL/GenBank/DDBJ databases">
        <authorList>
            <person name="Kim J."/>
        </authorList>
    </citation>
    <scope>NUCLEOTIDE SEQUENCE [LARGE SCALE GENOMIC DNA]</scope>
    <source>
        <strain evidence="4 5">JC52</strain>
    </source>
</reference>
<dbReference type="GO" id="GO:0016740">
    <property type="term" value="F:transferase activity"/>
    <property type="evidence" value="ECO:0007669"/>
    <property type="project" value="UniProtKB-KW"/>
</dbReference>
<dbReference type="Proteomes" id="UP000317036">
    <property type="component" value="Unassembled WGS sequence"/>
</dbReference>
<organism evidence="4 5">
    <name type="scientific">Paenibacillus cremeus</name>
    <dbReference type="NCBI Taxonomy" id="2163881"/>
    <lineage>
        <taxon>Bacteria</taxon>
        <taxon>Bacillati</taxon>
        <taxon>Bacillota</taxon>
        <taxon>Bacilli</taxon>
        <taxon>Bacillales</taxon>
        <taxon>Paenibacillaceae</taxon>
        <taxon>Paenibacillus</taxon>
    </lineage>
</organism>
<dbReference type="GO" id="GO:0004423">
    <property type="term" value="F:iduronate-2-sulfatase activity"/>
    <property type="evidence" value="ECO:0007669"/>
    <property type="project" value="TreeGrafter"/>
</dbReference>
<dbReference type="GO" id="GO:0046872">
    <property type="term" value="F:metal ion binding"/>
    <property type="evidence" value="ECO:0007669"/>
    <property type="project" value="UniProtKB-KW"/>
</dbReference>
<evidence type="ECO:0000256" key="2">
    <source>
        <dbReference type="ARBA" id="ARBA00022801"/>
    </source>
</evidence>
<dbReference type="GO" id="GO:0005737">
    <property type="term" value="C:cytoplasm"/>
    <property type="evidence" value="ECO:0007669"/>
    <property type="project" value="TreeGrafter"/>
</dbReference>
<evidence type="ECO:0000313" key="5">
    <source>
        <dbReference type="Proteomes" id="UP000317036"/>
    </source>
</evidence>
<dbReference type="AlphaFoldDB" id="A0A559K3Y3"/>
<name>A0A559K3Y3_9BACL</name>
<proteinExistence type="predicted"/>
<dbReference type="InterPro" id="IPR017850">
    <property type="entry name" value="Alkaline_phosphatase_core_sf"/>
</dbReference>
<dbReference type="PANTHER" id="PTHR45953">
    <property type="entry name" value="IDURONATE 2-SULFATASE"/>
    <property type="match status" value="1"/>
</dbReference>
<dbReference type="PANTHER" id="PTHR45953:SF1">
    <property type="entry name" value="IDURONATE 2-SULFATASE"/>
    <property type="match status" value="1"/>
</dbReference>
<gene>
    <name evidence="4" type="ORF">FPZ49_26960</name>
</gene>
<evidence type="ECO:0000259" key="3">
    <source>
        <dbReference type="Pfam" id="PF00884"/>
    </source>
</evidence>
<evidence type="ECO:0000313" key="4">
    <source>
        <dbReference type="EMBL" id="TVY06842.1"/>
    </source>
</evidence>
<dbReference type="CDD" id="cd16150">
    <property type="entry name" value="sulfatase_like"/>
    <property type="match status" value="1"/>
</dbReference>
<dbReference type="RefSeq" id="WP_144852987.1">
    <property type="nucleotide sequence ID" value="NZ_VNJI01000047.1"/>
</dbReference>
<accession>A0A559K3Y3</accession>
<feature type="domain" description="Sulfatase N-terminal" evidence="3">
    <location>
        <begin position="9"/>
        <end position="354"/>
    </location>
</feature>
<dbReference type="SUPFAM" id="SSF53649">
    <property type="entry name" value="Alkaline phosphatase-like"/>
    <property type="match status" value="1"/>
</dbReference>
<keyword evidence="2 4" id="KW-0378">Hydrolase</keyword>
<keyword evidence="4" id="KW-0808">Transferase</keyword>
<dbReference type="EMBL" id="VNJI01000047">
    <property type="protein sequence ID" value="TVY06842.1"/>
    <property type="molecule type" value="Genomic_DNA"/>
</dbReference>
<dbReference type="Pfam" id="PF00884">
    <property type="entry name" value="Sulfatase"/>
    <property type="match status" value="1"/>
</dbReference>
<dbReference type="InterPro" id="IPR000917">
    <property type="entry name" value="Sulfatase_N"/>
</dbReference>
<sequence>MVSTNKRPHIIIFNPDQWRSDVMGHMGNAAAVTPYLDQLTQTEAVSFRSAFCQNTVCTPSRCSFMSGWYPHVRGHRTMYHMMQPDEPVLLKTLKDAGYFVWWGGKNDLVPAENGYEAYCDVKYKPAKPPRRETNLHAHDVWRGEPEGDNYFSFYAGKLEKAEDEEAYYDGDWANVLGAIDMIRNAPADQPLCIYLPLLYPHPPYGVEEPYFSMTDRAKLPPRIPAPEQWDDKPSLLKGIYEKQHLQGWTEDRWDELRATYYGMCSRVDRQFEMVMDALREAGMYDDSAVFFFSDHGDFTGDYGLVEKTQNTFEDCLSRVPFIIKPPKDVPVAPRVSEALVELIDFPATVEALLGLTPEHTHFGRSLLPVIAGETDEHRDAVFCEGGRLHGEEQCMERESTSVTSGAGLYWPRIQWQLQEGPEHSKAVMCRTKEYKYVRRMYEKDELYDLVRDPGETINRIADPEYAGVLMELKERLLTFYQETCDTVPHRPNKRM</sequence>
<dbReference type="Gene3D" id="3.40.720.10">
    <property type="entry name" value="Alkaline Phosphatase, subunit A"/>
    <property type="match status" value="1"/>
</dbReference>
<keyword evidence="5" id="KW-1185">Reference proteome</keyword>
<evidence type="ECO:0000256" key="1">
    <source>
        <dbReference type="ARBA" id="ARBA00022723"/>
    </source>
</evidence>